<gene>
    <name evidence="2" type="ORF">RND81_02G221200</name>
</gene>
<protein>
    <recommendedName>
        <fullName evidence="4">Protein PHYTOCHROME KINASE SUBSTRATE 1-like</fullName>
    </recommendedName>
</protein>
<dbReference type="EMBL" id="JBDFQZ010000002">
    <property type="protein sequence ID" value="KAK9750775.1"/>
    <property type="molecule type" value="Genomic_DNA"/>
</dbReference>
<organism evidence="2 3">
    <name type="scientific">Saponaria officinalis</name>
    <name type="common">Common soapwort</name>
    <name type="synonym">Lychnis saponaria</name>
    <dbReference type="NCBI Taxonomy" id="3572"/>
    <lineage>
        <taxon>Eukaryota</taxon>
        <taxon>Viridiplantae</taxon>
        <taxon>Streptophyta</taxon>
        <taxon>Embryophyta</taxon>
        <taxon>Tracheophyta</taxon>
        <taxon>Spermatophyta</taxon>
        <taxon>Magnoliopsida</taxon>
        <taxon>eudicotyledons</taxon>
        <taxon>Gunneridae</taxon>
        <taxon>Pentapetalae</taxon>
        <taxon>Caryophyllales</taxon>
        <taxon>Caryophyllaceae</taxon>
        <taxon>Caryophylleae</taxon>
        <taxon>Saponaria</taxon>
    </lineage>
</organism>
<dbReference type="InterPro" id="IPR039615">
    <property type="entry name" value="PKS"/>
</dbReference>
<evidence type="ECO:0000256" key="1">
    <source>
        <dbReference type="SAM" id="MobiDB-lite"/>
    </source>
</evidence>
<dbReference type="GO" id="GO:0009638">
    <property type="term" value="P:phototropism"/>
    <property type="evidence" value="ECO:0007669"/>
    <property type="project" value="InterPro"/>
</dbReference>
<evidence type="ECO:0000313" key="2">
    <source>
        <dbReference type="EMBL" id="KAK9750775.1"/>
    </source>
</evidence>
<dbReference type="PANTHER" id="PTHR33781:SF4">
    <property type="entry name" value="PROTEIN PHYTOCHROME KINASE SUBSTRATE 1"/>
    <property type="match status" value="1"/>
</dbReference>
<dbReference type="AlphaFoldDB" id="A0AAW1MSF1"/>
<sequence length="401" mass="44802">MASLSSKNIFIPPSWPSKDTNPTLRDASFSSYLDKTEETYIHTLVTTSQKPRPKKVDDGEIDIFGADKYFNGVVDKKSHTTTVKSRNDKGTNLNLQPRTPSIHSESSSNSQSALLRRVRRNHSNSISSHQGKKSLFMSGYCCRKKSVDIESQDQYINHGKISKENTNEGQITRTIKTNLDTAEITRLNKLRIDTVPIPVITVKKIEIDNDEEEKNRRKKSLEVFGSDEGSKRFSLEKRLNMLSWDAIPRSVEEINTSARESDASSDLFEIECLSTTTNPIRYAPSEASVDWSVVTASAADFTIVSELNNQTSAEVAQKTKKGVQKTKGGGILAGCKSQKAVRVAEGVDRSLVKTKSGEIQRMHRFSDEYSPVTRFKSEAKLPGHGLRQSNKNNFSSDILYI</sequence>
<dbReference type="PANTHER" id="PTHR33781">
    <property type="entry name" value="PROTEIN PHYTOCHROME KINASE SUBSTRATE 1-RELATED"/>
    <property type="match status" value="1"/>
</dbReference>
<feature type="compositionally biased region" description="Low complexity" evidence="1">
    <location>
        <begin position="101"/>
        <end position="112"/>
    </location>
</feature>
<feature type="compositionally biased region" description="Polar residues" evidence="1">
    <location>
        <begin position="80"/>
        <end position="99"/>
    </location>
</feature>
<proteinExistence type="predicted"/>
<evidence type="ECO:0008006" key="4">
    <source>
        <dbReference type="Google" id="ProtNLM"/>
    </source>
</evidence>
<feature type="region of interest" description="Disordered" evidence="1">
    <location>
        <begin position="1"/>
        <end position="22"/>
    </location>
</feature>
<feature type="region of interest" description="Disordered" evidence="1">
    <location>
        <begin position="79"/>
        <end position="114"/>
    </location>
</feature>
<reference evidence="2" key="1">
    <citation type="submission" date="2024-03" db="EMBL/GenBank/DDBJ databases">
        <title>WGS assembly of Saponaria officinalis var. Norfolk2.</title>
        <authorList>
            <person name="Jenkins J."/>
            <person name="Shu S."/>
            <person name="Grimwood J."/>
            <person name="Barry K."/>
            <person name="Goodstein D."/>
            <person name="Schmutz J."/>
            <person name="Leebens-Mack J."/>
            <person name="Osbourn A."/>
        </authorList>
    </citation>
    <scope>NUCLEOTIDE SEQUENCE [LARGE SCALE GENOMIC DNA]</scope>
    <source>
        <strain evidence="2">JIC</strain>
    </source>
</reference>
<comment type="caution">
    <text evidence="2">The sequence shown here is derived from an EMBL/GenBank/DDBJ whole genome shotgun (WGS) entry which is preliminary data.</text>
</comment>
<accession>A0AAW1MSF1</accession>
<name>A0AAW1MSF1_SAPOF</name>
<dbReference type="Proteomes" id="UP001443914">
    <property type="component" value="Unassembled WGS sequence"/>
</dbReference>
<evidence type="ECO:0000313" key="3">
    <source>
        <dbReference type="Proteomes" id="UP001443914"/>
    </source>
</evidence>
<keyword evidence="3" id="KW-1185">Reference proteome</keyword>